<feature type="transmembrane region" description="Helical" evidence="1">
    <location>
        <begin position="168"/>
        <end position="186"/>
    </location>
</feature>
<sequence>MTLSHAASRRRFTHLLLRILLLLAGMFLASLGIALTTLAGLGTTPISTVPYTGAAITGLTFGTCVVILNFAYVAGQIALLRKRYSPMNLLQIPIGFLFGAFIDLSMLLLSSLTPNGWWTGALMSVVGNVILALGTVMQIRSKTLVQPGEGFVIAAAALARKSFGTMKIANDLVLTGIAALLGLVFLGEIHAIREGTLASAVLIGLFAKAIDQGLNRLFPKEAPPVEEPREVPLDRK</sequence>
<evidence type="ECO:0000256" key="1">
    <source>
        <dbReference type="SAM" id="Phobius"/>
    </source>
</evidence>
<organism evidence="2 3">
    <name type="scientific">Sutterella seckii</name>
    <dbReference type="NCBI Taxonomy" id="1944635"/>
    <lineage>
        <taxon>Bacteria</taxon>
        <taxon>Pseudomonadati</taxon>
        <taxon>Pseudomonadota</taxon>
        <taxon>Betaproteobacteria</taxon>
        <taxon>Burkholderiales</taxon>
        <taxon>Sutterellaceae</taxon>
        <taxon>Sutterella</taxon>
    </lineage>
</organism>
<evidence type="ECO:0000313" key="2">
    <source>
        <dbReference type="EMBL" id="KAB7661850.1"/>
    </source>
</evidence>
<feature type="transmembrane region" description="Helical" evidence="1">
    <location>
        <begin position="116"/>
        <end position="136"/>
    </location>
</feature>
<dbReference type="RefSeq" id="WP_152157901.1">
    <property type="nucleotide sequence ID" value="NZ_WEHX01000014.1"/>
</dbReference>
<protein>
    <submittedName>
        <fullName evidence="2">Membrane protein</fullName>
    </submittedName>
</protein>
<name>A0A6I1EVE9_9BURK</name>
<dbReference type="EMBL" id="WEHX01000014">
    <property type="protein sequence ID" value="KAB7661850.1"/>
    <property type="molecule type" value="Genomic_DNA"/>
</dbReference>
<dbReference type="InterPro" id="IPR038750">
    <property type="entry name" value="YczE/YyaS-like"/>
</dbReference>
<gene>
    <name evidence="2" type="ORF">GBM95_04005</name>
</gene>
<proteinExistence type="predicted"/>
<keyword evidence="1" id="KW-0472">Membrane</keyword>
<evidence type="ECO:0000313" key="3">
    <source>
        <dbReference type="Proteomes" id="UP000430564"/>
    </source>
</evidence>
<feature type="transmembrane region" description="Helical" evidence="1">
    <location>
        <begin position="92"/>
        <end position="110"/>
    </location>
</feature>
<keyword evidence="1" id="KW-0812">Transmembrane</keyword>
<feature type="transmembrane region" description="Helical" evidence="1">
    <location>
        <begin position="54"/>
        <end position="80"/>
    </location>
</feature>
<dbReference type="Proteomes" id="UP000430564">
    <property type="component" value="Unassembled WGS sequence"/>
</dbReference>
<dbReference type="Pfam" id="PF19700">
    <property type="entry name" value="DUF6198"/>
    <property type="match status" value="1"/>
</dbReference>
<dbReference type="PANTHER" id="PTHR40078:SF1">
    <property type="entry name" value="INTEGRAL MEMBRANE PROTEIN"/>
    <property type="match status" value="1"/>
</dbReference>
<comment type="caution">
    <text evidence="2">The sequence shown here is derived from an EMBL/GenBank/DDBJ whole genome shotgun (WGS) entry which is preliminary data.</text>
</comment>
<dbReference type="PANTHER" id="PTHR40078">
    <property type="entry name" value="INTEGRAL MEMBRANE PROTEIN-RELATED"/>
    <property type="match status" value="1"/>
</dbReference>
<feature type="transmembrane region" description="Helical" evidence="1">
    <location>
        <begin position="20"/>
        <end position="42"/>
    </location>
</feature>
<keyword evidence="1" id="KW-1133">Transmembrane helix</keyword>
<reference evidence="2 3" key="1">
    <citation type="submission" date="2019-10" db="EMBL/GenBank/DDBJ databases">
        <title>Genome diversity of Sutterella seckii.</title>
        <authorList>
            <person name="Chaplin A.V."/>
            <person name="Sokolova S.R."/>
            <person name="Mosin K.A."/>
            <person name="Ivanova E.L."/>
            <person name="Kochetkova T.O."/>
            <person name="Goltsov A.Y."/>
            <person name="Trofimov D.Y."/>
            <person name="Efimov B.A."/>
        </authorList>
    </citation>
    <scope>NUCLEOTIDE SEQUENCE [LARGE SCALE GENOMIC DNA]</scope>
    <source>
        <strain evidence="2 3">ASD393</strain>
    </source>
</reference>
<dbReference type="AlphaFoldDB" id="A0A6I1EVE9"/>
<dbReference type="OrthoDB" id="87655at2"/>
<accession>A0A6I1EVE9</accession>